<evidence type="ECO:0000313" key="14">
    <source>
        <dbReference type="Proteomes" id="UP000284403"/>
    </source>
</evidence>
<evidence type="ECO:0000256" key="9">
    <source>
        <dbReference type="ARBA" id="ARBA00023136"/>
    </source>
</evidence>
<feature type="transmembrane region" description="Helical" evidence="10">
    <location>
        <begin position="423"/>
        <end position="446"/>
    </location>
</feature>
<reference evidence="13 14" key="1">
    <citation type="journal article" date="2018" name="BMC Genomics">
        <title>Genomic comparison of Trypanosoma conorhini and Trypanosoma rangeli to Trypanosoma cruzi strains of high and low virulence.</title>
        <authorList>
            <person name="Bradwell K.R."/>
            <person name="Koparde V.N."/>
            <person name="Matveyev A.V."/>
            <person name="Serrano M.G."/>
            <person name="Alves J.M."/>
            <person name="Parikh H."/>
            <person name="Huang B."/>
            <person name="Lee V."/>
            <person name="Espinosa-Alvarez O."/>
            <person name="Ortiz P.A."/>
            <person name="Costa-Martins A.G."/>
            <person name="Teixeira M.M."/>
            <person name="Buck G.A."/>
        </authorList>
    </citation>
    <scope>NUCLEOTIDE SEQUENCE [LARGE SCALE GENOMIC DNA]</scope>
    <source>
        <strain evidence="13 14">025E</strain>
    </source>
</reference>
<dbReference type="PANTHER" id="PTHR15495">
    <property type="entry name" value="NEGATIVE REGULATOR OF VESICLE FORMATION-RELATED"/>
    <property type="match status" value="1"/>
</dbReference>
<dbReference type="GO" id="GO:0015031">
    <property type="term" value="P:protein transport"/>
    <property type="evidence" value="ECO:0007669"/>
    <property type="project" value="UniProtKB-KW"/>
</dbReference>
<keyword evidence="4 10" id="KW-0812">Transmembrane</keyword>
<feature type="transmembrane region" description="Helical" evidence="10">
    <location>
        <begin position="528"/>
        <end position="550"/>
    </location>
</feature>
<dbReference type="InterPro" id="IPR012908">
    <property type="entry name" value="PGAP1-ab_dom-like"/>
</dbReference>
<dbReference type="EC" id="3.1.-.-" evidence="10"/>
<evidence type="ECO:0000256" key="1">
    <source>
        <dbReference type="ARBA" id="ARBA00004477"/>
    </source>
</evidence>
<dbReference type="EMBL" id="MKKU01000020">
    <property type="protein sequence ID" value="RNF26994.1"/>
    <property type="molecule type" value="Genomic_DNA"/>
</dbReference>
<evidence type="ECO:0000256" key="4">
    <source>
        <dbReference type="ARBA" id="ARBA00022692"/>
    </source>
</evidence>
<dbReference type="Proteomes" id="UP000284403">
    <property type="component" value="Unassembled WGS sequence"/>
</dbReference>
<dbReference type="Gene3D" id="3.40.50.1820">
    <property type="entry name" value="alpha/beta hydrolase"/>
    <property type="match status" value="1"/>
</dbReference>
<evidence type="ECO:0000256" key="6">
    <source>
        <dbReference type="ARBA" id="ARBA00022824"/>
    </source>
</evidence>
<dbReference type="AlphaFoldDB" id="A0A422QAL2"/>
<evidence type="ECO:0000256" key="11">
    <source>
        <dbReference type="SAM" id="MobiDB-lite"/>
    </source>
</evidence>
<dbReference type="OrthoDB" id="348976at2759"/>
<feature type="domain" description="GPI inositol-deacylase PGAP1-like alpha/beta" evidence="12">
    <location>
        <begin position="144"/>
        <end position="338"/>
    </location>
</feature>
<feature type="transmembrane region" description="Helical" evidence="10">
    <location>
        <begin position="43"/>
        <end position="68"/>
    </location>
</feature>
<dbReference type="PANTHER" id="PTHR15495:SF7">
    <property type="entry name" value="GPI INOSITOL-DEACYLASE"/>
    <property type="match status" value="1"/>
</dbReference>
<comment type="similarity">
    <text evidence="2 10">Belongs to the GPI inositol-deacylase family.</text>
</comment>
<keyword evidence="5 10" id="KW-0378">Hydrolase</keyword>
<gene>
    <name evidence="13" type="ORF">Tco025E_00750</name>
</gene>
<sequence>MAFKPLAGGESKGEKPLHGTNVSFSSTASAEGRGGAAVRTRRIARAFVCSSVVATAIFAASMVLFLLASAEMFKKNRPRRISLAAGDYWFVYEKVQLIGEGGSRRSEKEVALPYNLHRVTCVWEIQPTVAGAGTSATKSQRSLVFFVHGNAGSYTDPSRLSCAMSREANFKGELYAFDFLHQANIHRGKLLQQQAAFVAETLASLQRRSVLKRLTDNTVLHGAETLKSRATPENQDGAISIWIVGHSMGGVVARLAVEMLRSSGSSIFIESIITLNSPHRFPPIFLDNSMLSVYKTLWQPPYKNSALNLSRRHSPRFYSVTSGALDLQVEPWLTNLNRTGDGPSTDVMFRTDDPNVCGRVFSHTDALRDHCVVEFLTGVIANRSVREHDVKTSATPVYPTVPTGDSVLLWWAELSVKSHTLPALLLSFYTVLVLSAIHPTVLRLLLQCSSKSAYRVFGFLWWHQLVMLLRITTMGGVVLAALLIGIVGQLLLVQLRCCLLPWSDMCSLPWVADDLVCSAETRWGHLPLLFIAWLGPALLGSWAGVVAYCLLRGWLRLSLRVWTVLRSMCLSRFHILSDSRSAGVWRHLVLLLYPITVIVCTASLELYQRNFVWLGFILFVMPLCVAMENGSGANSYPVMCIDASVPVAVYAWLCTLQLQSFLAWRNKWVSGMTETKNIVDEGSHIPEILLHLIVCTYLVWPIRHLFDLRKSGDSLRFQFPPVIGSIFCVVVLSAFVVIYMSLLAMNRVSVEAFRVVWVLLWGFPAFLFASTLGSDDAVAVSAAPPSVATS</sequence>
<comment type="caution">
    <text evidence="13">The sequence shown here is derived from an EMBL/GenBank/DDBJ whole genome shotgun (WGS) entry which is preliminary data.</text>
</comment>
<keyword evidence="6 10" id="KW-0256">Endoplasmic reticulum</keyword>
<name>A0A422QAL2_9TRYP</name>
<feature type="transmembrane region" description="Helical" evidence="10">
    <location>
        <begin position="611"/>
        <end position="631"/>
    </location>
</feature>
<dbReference type="InterPro" id="IPR039529">
    <property type="entry name" value="PGAP1/BST1"/>
</dbReference>
<keyword evidence="8 10" id="KW-1133">Transmembrane helix</keyword>
<evidence type="ECO:0000256" key="5">
    <source>
        <dbReference type="ARBA" id="ARBA00022801"/>
    </source>
</evidence>
<keyword evidence="7 10" id="KW-0653">Protein transport</keyword>
<feature type="transmembrane region" description="Helical" evidence="10">
    <location>
        <begin position="467"/>
        <end position="492"/>
    </location>
</feature>
<comment type="function">
    <text evidence="10">Involved in inositol deacylation of GPI-anchored proteins which plays important roles in the quality control and ER-associated degradation of GPI-anchored proteins.</text>
</comment>
<feature type="transmembrane region" description="Helical" evidence="10">
    <location>
        <begin position="755"/>
        <end position="773"/>
    </location>
</feature>
<evidence type="ECO:0000256" key="2">
    <source>
        <dbReference type="ARBA" id="ARBA00006931"/>
    </source>
</evidence>
<dbReference type="GO" id="GO:0050185">
    <property type="term" value="F:phosphatidylinositol deacylase activity"/>
    <property type="evidence" value="ECO:0007669"/>
    <property type="project" value="TreeGrafter"/>
</dbReference>
<keyword evidence="3 10" id="KW-0813">Transport</keyword>
<evidence type="ECO:0000259" key="12">
    <source>
        <dbReference type="Pfam" id="PF07819"/>
    </source>
</evidence>
<evidence type="ECO:0000256" key="3">
    <source>
        <dbReference type="ARBA" id="ARBA00022448"/>
    </source>
</evidence>
<keyword evidence="9 10" id="KW-0472">Membrane</keyword>
<dbReference type="GO" id="GO:0005789">
    <property type="term" value="C:endoplasmic reticulum membrane"/>
    <property type="evidence" value="ECO:0007669"/>
    <property type="project" value="UniProtKB-SubCell"/>
</dbReference>
<evidence type="ECO:0000313" key="13">
    <source>
        <dbReference type="EMBL" id="RNF26994.1"/>
    </source>
</evidence>
<keyword evidence="14" id="KW-1185">Reference proteome</keyword>
<dbReference type="GeneID" id="40314361"/>
<dbReference type="InterPro" id="IPR029058">
    <property type="entry name" value="AB_hydrolase_fold"/>
</dbReference>
<feature type="transmembrane region" description="Helical" evidence="10">
    <location>
        <begin position="722"/>
        <end position="743"/>
    </location>
</feature>
<organism evidence="13 14">
    <name type="scientific">Trypanosoma conorhini</name>
    <dbReference type="NCBI Taxonomy" id="83891"/>
    <lineage>
        <taxon>Eukaryota</taxon>
        <taxon>Discoba</taxon>
        <taxon>Euglenozoa</taxon>
        <taxon>Kinetoplastea</taxon>
        <taxon>Metakinetoplastina</taxon>
        <taxon>Trypanosomatida</taxon>
        <taxon>Trypanosomatidae</taxon>
        <taxon>Trypanosoma</taxon>
    </lineage>
</organism>
<dbReference type="Pfam" id="PF07819">
    <property type="entry name" value="PGAP1"/>
    <property type="match status" value="1"/>
</dbReference>
<evidence type="ECO:0000256" key="7">
    <source>
        <dbReference type="ARBA" id="ARBA00022927"/>
    </source>
</evidence>
<feature type="region of interest" description="Disordered" evidence="11">
    <location>
        <begin position="1"/>
        <end position="28"/>
    </location>
</feature>
<proteinExistence type="inferred from homology"/>
<dbReference type="SUPFAM" id="SSF53474">
    <property type="entry name" value="alpha/beta-Hydrolases"/>
    <property type="match status" value="1"/>
</dbReference>
<feature type="transmembrane region" description="Helical" evidence="10">
    <location>
        <begin position="643"/>
        <end position="664"/>
    </location>
</feature>
<feature type="transmembrane region" description="Helical" evidence="10">
    <location>
        <begin position="685"/>
        <end position="702"/>
    </location>
</feature>
<dbReference type="GO" id="GO:0006505">
    <property type="term" value="P:GPI anchor metabolic process"/>
    <property type="evidence" value="ECO:0007669"/>
    <property type="project" value="TreeGrafter"/>
</dbReference>
<evidence type="ECO:0000256" key="8">
    <source>
        <dbReference type="ARBA" id="ARBA00022989"/>
    </source>
</evidence>
<accession>A0A422QAL2</accession>
<protein>
    <recommendedName>
        <fullName evidence="10">GPI inositol-deacylase</fullName>
        <ecNumber evidence="10">3.1.-.-</ecNumber>
    </recommendedName>
</protein>
<dbReference type="GO" id="GO:0006888">
    <property type="term" value="P:endoplasmic reticulum to Golgi vesicle-mediated transport"/>
    <property type="evidence" value="ECO:0007669"/>
    <property type="project" value="TreeGrafter"/>
</dbReference>
<evidence type="ECO:0000256" key="10">
    <source>
        <dbReference type="RuleBase" id="RU365011"/>
    </source>
</evidence>
<dbReference type="RefSeq" id="XP_029232200.1">
    <property type="nucleotide sequence ID" value="XM_029367690.1"/>
</dbReference>
<comment type="subcellular location">
    <subcellularLocation>
        <location evidence="1">Endoplasmic reticulum membrane</location>
        <topology evidence="1">Multi-pass membrane protein</topology>
    </subcellularLocation>
</comment>